<evidence type="ECO:0000313" key="3">
    <source>
        <dbReference type="Proteomes" id="UP000296469"/>
    </source>
</evidence>
<evidence type="ECO:0000256" key="1">
    <source>
        <dbReference type="SAM" id="Phobius"/>
    </source>
</evidence>
<dbReference type="OrthoDB" id="3830295at2"/>
<keyword evidence="1" id="KW-0472">Membrane</keyword>
<evidence type="ECO:0000313" key="2">
    <source>
        <dbReference type="EMBL" id="QCB93869.1"/>
    </source>
</evidence>
<reference evidence="2 3" key="1">
    <citation type="submission" date="2019-04" db="EMBL/GenBank/DDBJ databases">
        <title>Isolation and identification of Cellulomonas shaoxiangyii sp. Nov. isolated from feces of the Tibetan antelopes (Pantholops hodgsonii) in the Qinghai-Tibet plateau of China.</title>
        <authorList>
            <person name="Tian Z."/>
        </authorList>
    </citation>
    <scope>NUCLEOTIDE SEQUENCE [LARGE SCALE GENOMIC DNA]</scope>
    <source>
        <strain evidence="2 3">Z28</strain>
    </source>
</reference>
<dbReference type="EMBL" id="CP039291">
    <property type="protein sequence ID" value="QCB93869.1"/>
    <property type="molecule type" value="Genomic_DNA"/>
</dbReference>
<keyword evidence="1" id="KW-0812">Transmembrane</keyword>
<organism evidence="2 3">
    <name type="scientific">Cellulomonas shaoxiangyii</name>
    <dbReference type="NCBI Taxonomy" id="2566013"/>
    <lineage>
        <taxon>Bacteria</taxon>
        <taxon>Bacillati</taxon>
        <taxon>Actinomycetota</taxon>
        <taxon>Actinomycetes</taxon>
        <taxon>Micrococcales</taxon>
        <taxon>Cellulomonadaceae</taxon>
        <taxon>Cellulomonas</taxon>
    </lineage>
</organism>
<feature type="transmembrane region" description="Helical" evidence="1">
    <location>
        <begin position="101"/>
        <end position="122"/>
    </location>
</feature>
<dbReference type="AlphaFoldDB" id="A0A4P7SI03"/>
<dbReference type="InterPro" id="IPR014229">
    <property type="entry name" value="Spore_YtfJ"/>
</dbReference>
<dbReference type="Proteomes" id="UP000296469">
    <property type="component" value="Chromosome"/>
</dbReference>
<dbReference type="RefSeq" id="WP_135974092.1">
    <property type="nucleotide sequence ID" value="NZ_CP039291.1"/>
</dbReference>
<dbReference type="KEGG" id="celz:E5225_10165"/>
<accession>A0A4P7SI03</accession>
<dbReference type="Pfam" id="PF09579">
    <property type="entry name" value="Spore_YtfJ"/>
    <property type="match status" value="1"/>
</dbReference>
<keyword evidence="3" id="KW-1185">Reference proteome</keyword>
<protein>
    <recommendedName>
        <fullName evidence="4">Sporulation protein</fullName>
    </recommendedName>
</protein>
<keyword evidence="1" id="KW-1133">Transmembrane helix</keyword>
<evidence type="ECO:0008006" key="4">
    <source>
        <dbReference type="Google" id="ProtNLM"/>
    </source>
</evidence>
<gene>
    <name evidence="2" type="ORF">E5225_10165</name>
</gene>
<sequence>MTERTFDPAALLRAAADTLSVRRAFGEAYEHDGVLVVPVARVSGATGTGAGGALGDTSVDGARATGDGGGGGWATHVRPLGVVVVDGRGARWSPVVDVDRAILGGQVALAAVASACAFAWAVRRRR</sequence>
<name>A0A4P7SI03_9CELL</name>
<proteinExistence type="predicted"/>